<comment type="caution">
    <text evidence="2">The sequence shown here is derived from an EMBL/GenBank/DDBJ whole genome shotgun (WGS) entry which is preliminary data.</text>
</comment>
<dbReference type="AlphaFoldDB" id="A0A162PWX4"/>
<reference evidence="2 3" key="1">
    <citation type="submission" date="2016-03" db="EMBL/GenBank/DDBJ databases">
        <title>EvidentialGene: Evidence-directed Construction of Genes on Genomes.</title>
        <authorList>
            <person name="Gilbert D.G."/>
            <person name="Choi J.-H."/>
            <person name="Mockaitis K."/>
            <person name="Colbourne J."/>
            <person name="Pfrender M."/>
        </authorList>
    </citation>
    <scope>NUCLEOTIDE SEQUENCE [LARGE SCALE GENOMIC DNA]</scope>
    <source>
        <strain evidence="2 3">Xinb3</strain>
        <tissue evidence="2">Complete organism</tissue>
    </source>
</reference>
<evidence type="ECO:0000313" key="2">
    <source>
        <dbReference type="EMBL" id="KZS19220.1"/>
    </source>
</evidence>
<feature type="non-terminal residue" evidence="2">
    <location>
        <position position="88"/>
    </location>
</feature>
<dbReference type="EMBL" id="LRGB01000407">
    <property type="protein sequence ID" value="KZS19220.1"/>
    <property type="molecule type" value="Genomic_DNA"/>
</dbReference>
<keyword evidence="1" id="KW-0812">Transmembrane</keyword>
<gene>
    <name evidence="2" type="ORF">APZ42_014413</name>
</gene>
<name>A0A162PWX4_9CRUS</name>
<proteinExistence type="predicted"/>
<dbReference type="Proteomes" id="UP000076858">
    <property type="component" value="Unassembled WGS sequence"/>
</dbReference>
<keyword evidence="3" id="KW-1185">Reference proteome</keyword>
<evidence type="ECO:0000313" key="3">
    <source>
        <dbReference type="Proteomes" id="UP000076858"/>
    </source>
</evidence>
<sequence length="88" mass="9891">MFICLRYNTAFSTISVVSLPVDHAPSPQRCLRRRLHLHLRLVIAVFVFISVSSSSPSPSSPSPSRRGHRLGRLCPRHHLVTGFAFAFH</sequence>
<keyword evidence="1" id="KW-1133">Transmembrane helix</keyword>
<accession>A0A162PWX4</accession>
<organism evidence="2 3">
    <name type="scientific">Daphnia magna</name>
    <dbReference type="NCBI Taxonomy" id="35525"/>
    <lineage>
        <taxon>Eukaryota</taxon>
        <taxon>Metazoa</taxon>
        <taxon>Ecdysozoa</taxon>
        <taxon>Arthropoda</taxon>
        <taxon>Crustacea</taxon>
        <taxon>Branchiopoda</taxon>
        <taxon>Diplostraca</taxon>
        <taxon>Cladocera</taxon>
        <taxon>Anomopoda</taxon>
        <taxon>Daphniidae</taxon>
        <taxon>Daphnia</taxon>
    </lineage>
</organism>
<protein>
    <submittedName>
        <fullName evidence="2">Uncharacterized protein</fullName>
    </submittedName>
</protein>
<evidence type="ECO:0000256" key="1">
    <source>
        <dbReference type="SAM" id="Phobius"/>
    </source>
</evidence>
<feature type="transmembrane region" description="Helical" evidence="1">
    <location>
        <begin position="37"/>
        <end position="55"/>
    </location>
</feature>
<keyword evidence="1" id="KW-0472">Membrane</keyword>